<feature type="domain" description="3-dehydroquinate synthase C-terminal" evidence="21">
    <location>
        <begin position="169"/>
        <end position="312"/>
    </location>
</feature>
<proteinExistence type="inferred from homology"/>
<dbReference type="GO" id="GO:0009073">
    <property type="term" value="P:aromatic amino acid family biosynthetic process"/>
    <property type="evidence" value="ECO:0007669"/>
    <property type="project" value="UniProtKB-KW"/>
</dbReference>
<evidence type="ECO:0000256" key="17">
    <source>
        <dbReference type="ARBA" id="ARBA00023239"/>
    </source>
</evidence>
<evidence type="ECO:0000256" key="15">
    <source>
        <dbReference type="ARBA" id="ARBA00023027"/>
    </source>
</evidence>
<dbReference type="Gene3D" id="1.20.1090.10">
    <property type="entry name" value="Dehydroquinate synthase-like - alpha domain"/>
    <property type="match status" value="1"/>
</dbReference>
<gene>
    <name evidence="22" type="ORF">HMPREF9304_14145</name>
</gene>
<evidence type="ECO:0000256" key="16">
    <source>
        <dbReference type="ARBA" id="ARBA00023141"/>
    </source>
</evidence>
<evidence type="ECO:0000256" key="14">
    <source>
        <dbReference type="ARBA" id="ARBA00022833"/>
    </source>
</evidence>
<comment type="pathway">
    <text evidence="6">Metabolic intermediate biosynthesis; chorismate biosynthesis; chorismate from D-erythrose 4-phosphate and phosphoenolpyruvate: step 2/7.</text>
</comment>
<comment type="caution">
    <text evidence="22">The sequence shown here is derived from an EMBL/GenBank/DDBJ whole genome shotgun (WGS) entry which is preliminary data.</text>
</comment>
<comment type="cofactor">
    <cofactor evidence="2">
        <name>NAD(+)</name>
        <dbReference type="ChEBI" id="CHEBI:57540"/>
    </cofactor>
</comment>
<keyword evidence="17" id="KW-0456">Lyase</keyword>
<comment type="subcellular location">
    <subcellularLocation>
        <location evidence="5">Cytoplasm</location>
    </subcellularLocation>
</comment>
<dbReference type="GO" id="GO:0046872">
    <property type="term" value="F:metal ion binding"/>
    <property type="evidence" value="ECO:0007669"/>
    <property type="project" value="UniProtKB-KW"/>
</dbReference>
<evidence type="ECO:0000256" key="5">
    <source>
        <dbReference type="ARBA" id="ARBA00004496"/>
    </source>
</evidence>
<evidence type="ECO:0000259" key="21">
    <source>
        <dbReference type="Pfam" id="PF24621"/>
    </source>
</evidence>
<evidence type="ECO:0000256" key="1">
    <source>
        <dbReference type="ARBA" id="ARBA00001393"/>
    </source>
</evidence>
<evidence type="ECO:0000256" key="10">
    <source>
        <dbReference type="ARBA" id="ARBA00022490"/>
    </source>
</evidence>
<organism evidence="22 23">
    <name type="scientific">Hoylesella timonensis S9-PR14</name>
    <dbReference type="NCBI Taxonomy" id="1401062"/>
    <lineage>
        <taxon>Bacteria</taxon>
        <taxon>Pseudomonadati</taxon>
        <taxon>Bacteroidota</taxon>
        <taxon>Bacteroidia</taxon>
        <taxon>Bacteroidales</taxon>
        <taxon>Prevotellaceae</taxon>
        <taxon>Hoylesella</taxon>
    </lineage>
</organism>
<dbReference type="PANTHER" id="PTHR43622">
    <property type="entry name" value="3-DEHYDROQUINATE SYNTHASE"/>
    <property type="match status" value="1"/>
</dbReference>
<dbReference type="NCBIfam" id="TIGR01357">
    <property type="entry name" value="aroB"/>
    <property type="match status" value="1"/>
</dbReference>
<keyword evidence="16" id="KW-0057">Aromatic amino acid biosynthesis</keyword>
<evidence type="ECO:0000256" key="8">
    <source>
        <dbReference type="ARBA" id="ARBA00013031"/>
    </source>
</evidence>
<name>A0A098YM03_9BACT</name>
<dbReference type="InterPro" id="IPR050071">
    <property type="entry name" value="Dehydroquinate_synthase"/>
</dbReference>
<dbReference type="Proteomes" id="UP000029723">
    <property type="component" value="Unassembled WGS sequence"/>
</dbReference>
<evidence type="ECO:0000256" key="9">
    <source>
        <dbReference type="ARBA" id="ARBA00017684"/>
    </source>
</evidence>
<dbReference type="EMBL" id="JRPQ01000278">
    <property type="protein sequence ID" value="KGI20780.1"/>
    <property type="molecule type" value="Genomic_DNA"/>
</dbReference>
<dbReference type="SUPFAM" id="SSF56796">
    <property type="entry name" value="Dehydroquinate synthase-like"/>
    <property type="match status" value="1"/>
</dbReference>
<sequence length="350" mass="39356">MKQNIIISHHLQTDLTKAIADCQPDYLFVLTDSTTREHCWTRIQNLEILKEAQLITIAPTDTHKDLGAVEQIWTALQNNHATRHSCLINLGGGMVTDIGGFAASTFKRGISFINIPTTLLAMVDASVGGKTGFNFNGLKNEIGVFNEANFVILNTCFLQTLDLENLRSGYAEMLKHGLLAHENRFAQLLSFNLEHPIDYQLLQQMVEDSVKIKEDIVRQDLHEKGLRKALNLGHTFGHAFESWSLKHTPVLHGYAVAYGLTCELYLSALKSGFPTHKMHQLNQFIHENYGTLPITCHDYDALIQLMKHDKKNVGDTINFTLLENIGKVKTDQTATVEEIKEALDFLREGC</sequence>
<evidence type="ECO:0000256" key="4">
    <source>
        <dbReference type="ARBA" id="ARBA00003485"/>
    </source>
</evidence>
<evidence type="ECO:0000256" key="18">
    <source>
        <dbReference type="ARBA" id="ARBA00023285"/>
    </source>
</evidence>
<dbReference type="InterPro" id="IPR030960">
    <property type="entry name" value="DHQS/DOIS_N"/>
</dbReference>
<dbReference type="InterPro" id="IPR016037">
    <property type="entry name" value="DHQ_synth_AroB"/>
</dbReference>
<protein>
    <recommendedName>
        <fullName evidence="9 19">3-dehydroquinate synthase</fullName>
        <ecNumber evidence="8 19">4.2.3.4</ecNumber>
    </recommendedName>
</protein>
<dbReference type="PIRSF" id="PIRSF001455">
    <property type="entry name" value="DHQ_synth"/>
    <property type="match status" value="1"/>
</dbReference>
<evidence type="ECO:0000256" key="19">
    <source>
        <dbReference type="NCBIfam" id="TIGR01357"/>
    </source>
</evidence>
<reference evidence="22 23" key="1">
    <citation type="submission" date="2014-07" db="EMBL/GenBank/DDBJ databases">
        <authorList>
            <person name="McCorrison J."/>
            <person name="Sanka R."/>
            <person name="Torralba M."/>
            <person name="Gillis M."/>
            <person name="Haft D.H."/>
            <person name="Methe B."/>
            <person name="Sutton G."/>
            <person name="Nelson K.E."/>
        </authorList>
    </citation>
    <scope>NUCLEOTIDE SEQUENCE [LARGE SCALE GENOMIC DNA]</scope>
    <source>
        <strain evidence="22 23">S9-PR14</strain>
    </source>
</reference>
<dbReference type="GO" id="GO:0000166">
    <property type="term" value="F:nucleotide binding"/>
    <property type="evidence" value="ECO:0007669"/>
    <property type="project" value="UniProtKB-KW"/>
</dbReference>
<comment type="similarity">
    <text evidence="7">Belongs to the sugar phosphate cyclases superfamily. Dehydroquinate synthase family.</text>
</comment>
<keyword evidence="14" id="KW-0862">Zinc</keyword>
<evidence type="ECO:0000256" key="13">
    <source>
        <dbReference type="ARBA" id="ARBA00022741"/>
    </source>
</evidence>
<keyword evidence="11" id="KW-0028">Amino-acid biosynthesis</keyword>
<evidence type="ECO:0000259" key="20">
    <source>
        <dbReference type="Pfam" id="PF01761"/>
    </source>
</evidence>
<comment type="catalytic activity">
    <reaction evidence="1">
        <text>7-phospho-2-dehydro-3-deoxy-D-arabino-heptonate = 3-dehydroquinate + phosphate</text>
        <dbReference type="Rhea" id="RHEA:21968"/>
        <dbReference type="ChEBI" id="CHEBI:32364"/>
        <dbReference type="ChEBI" id="CHEBI:43474"/>
        <dbReference type="ChEBI" id="CHEBI:58394"/>
        <dbReference type="EC" id="4.2.3.4"/>
    </reaction>
</comment>
<dbReference type="CDD" id="cd08195">
    <property type="entry name" value="DHQS"/>
    <property type="match status" value="1"/>
</dbReference>
<dbReference type="RefSeq" id="WP_036929997.1">
    <property type="nucleotide sequence ID" value="NZ_JRPQ01000278.1"/>
</dbReference>
<evidence type="ECO:0000313" key="22">
    <source>
        <dbReference type="EMBL" id="KGI20780.1"/>
    </source>
</evidence>
<dbReference type="GO" id="GO:0003856">
    <property type="term" value="F:3-dehydroquinate synthase activity"/>
    <property type="evidence" value="ECO:0007669"/>
    <property type="project" value="UniProtKB-UniRule"/>
</dbReference>
<dbReference type="PANTHER" id="PTHR43622:SF7">
    <property type="entry name" value="3-DEHYDROQUINATE SYNTHASE, CHLOROPLASTIC"/>
    <property type="match status" value="1"/>
</dbReference>
<dbReference type="GO" id="GO:0009423">
    <property type="term" value="P:chorismate biosynthetic process"/>
    <property type="evidence" value="ECO:0007669"/>
    <property type="project" value="UniProtKB-UniRule"/>
</dbReference>
<comment type="cofactor">
    <cofactor evidence="3">
        <name>Co(2+)</name>
        <dbReference type="ChEBI" id="CHEBI:48828"/>
    </cofactor>
</comment>
<dbReference type="InterPro" id="IPR030963">
    <property type="entry name" value="DHQ_synth_fam"/>
</dbReference>
<keyword evidence="13" id="KW-0547">Nucleotide-binding</keyword>
<evidence type="ECO:0000256" key="11">
    <source>
        <dbReference type="ARBA" id="ARBA00022605"/>
    </source>
</evidence>
<evidence type="ECO:0000256" key="6">
    <source>
        <dbReference type="ARBA" id="ARBA00004661"/>
    </source>
</evidence>
<dbReference type="AlphaFoldDB" id="A0A098YM03"/>
<evidence type="ECO:0000256" key="12">
    <source>
        <dbReference type="ARBA" id="ARBA00022723"/>
    </source>
</evidence>
<dbReference type="GO" id="GO:0008652">
    <property type="term" value="P:amino acid biosynthetic process"/>
    <property type="evidence" value="ECO:0007669"/>
    <property type="project" value="UniProtKB-KW"/>
</dbReference>
<dbReference type="OrthoDB" id="9806583at2"/>
<dbReference type="Gene3D" id="3.40.50.1970">
    <property type="match status" value="1"/>
</dbReference>
<accession>A0A098YM03</accession>
<keyword evidence="10" id="KW-0963">Cytoplasm</keyword>
<evidence type="ECO:0000256" key="3">
    <source>
        <dbReference type="ARBA" id="ARBA00001941"/>
    </source>
</evidence>
<keyword evidence="12" id="KW-0479">Metal-binding</keyword>
<dbReference type="EC" id="4.2.3.4" evidence="8 19"/>
<evidence type="ECO:0000313" key="23">
    <source>
        <dbReference type="Proteomes" id="UP000029723"/>
    </source>
</evidence>
<evidence type="ECO:0000256" key="2">
    <source>
        <dbReference type="ARBA" id="ARBA00001911"/>
    </source>
</evidence>
<dbReference type="Pfam" id="PF24621">
    <property type="entry name" value="DHQS_C"/>
    <property type="match status" value="1"/>
</dbReference>
<keyword evidence="18" id="KW-0170">Cobalt</keyword>
<keyword evidence="15" id="KW-0520">NAD</keyword>
<dbReference type="InterPro" id="IPR056179">
    <property type="entry name" value="DHQS_C"/>
</dbReference>
<evidence type="ECO:0000256" key="7">
    <source>
        <dbReference type="ARBA" id="ARBA00005412"/>
    </source>
</evidence>
<dbReference type="GO" id="GO:0005737">
    <property type="term" value="C:cytoplasm"/>
    <property type="evidence" value="ECO:0007669"/>
    <property type="project" value="UniProtKB-SubCell"/>
</dbReference>
<comment type="function">
    <text evidence="4">Catalyzes the conversion of 3-deoxy-D-arabino-heptulosonate 7-phosphate (DAHP) to dehydroquinate (DHQ).</text>
</comment>
<feature type="domain" description="3-dehydroquinate synthase N-terminal" evidence="20">
    <location>
        <begin position="55"/>
        <end position="167"/>
    </location>
</feature>
<dbReference type="Pfam" id="PF01761">
    <property type="entry name" value="DHQ_synthase"/>
    <property type="match status" value="1"/>
</dbReference>